<organism evidence="1 2">
    <name type="scientific">Amorphotheca resinae ATCC 22711</name>
    <dbReference type="NCBI Taxonomy" id="857342"/>
    <lineage>
        <taxon>Eukaryota</taxon>
        <taxon>Fungi</taxon>
        <taxon>Dikarya</taxon>
        <taxon>Ascomycota</taxon>
        <taxon>Pezizomycotina</taxon>
        <taxon>Leotiomycetes</taxon>
        <taxon>Helotiales</taxon>
        <taxon>Amorphothecaceae</taxon>
        <taxon>Amorphotheca</taxon>
    </lineage>
</organism>
<dbReference type="InParanoid" id="A0A2T3BDL4"/>
<evidence type="ECO:0000313" key="1">
    <source>
        <dbReference type="EMBL" id="PSS27464.1"/>
    </source>
</evidence>
<dbReference type="RefSeq" id="XP_024724989.1">
    <property type="nucleotide sequence ID" value="XM_024863058.1"/>
</dbReference>
<sequence length="170" mass="19304">MKHSVKGFSGRASATQWLKWFVRSTVKEGAIRALCMMKSLHLHSTPSVAVYYRLDDDLQNPAQNFAVSVPSLFRAIAAERKAPRHARDKEHRAYSVLVPDLVDLEESLVQSVPTLVVHECQRVGRHRCKWDVGVKSLRIGKWLSLLVATFQLGAVFKWAKRNIKISNRSN</sequence>
<name>A0A2T3BDL4_AMORE</name>
<reference evidence="1 2" key="1">
    <citation type="journal article" date="2018" name="New Phytol.">
        <title>Comparative genomics and transcriptomics depict ericoid mycorrhizal fungi as versatile saprotrophs and plant mutualists.</title>
        <authorList>
            <person name="Martino E."/>
            <person name="Morin E."/>
            <person name="Grelet G.A."/>
            <person name="Kuo A."/>
            <person name="Kohler A."/>
            <person name="Daghino S."/>
            <person name="Barry K.W."/>
            <person name="Cichocki N."/>
            <person name="Clum A."/>
            <person name="Dockter R.B."/>
            <person name="Hainaut M."/>
            <person name="Kuo R.C."/>
            <person name="LaButti K."/>
            <person name="Lindahl B.D."/>
            <person name="Lindquist E.A."/>
            <person name="Lipzen A."/>
            <person name="Khouja H.R."/>
            <person name="Magnuson J."/>
            <person name="Murat C."/>
            <person name="Ohm R.A."/>
            <person name="Singer S.W."/>
            <person name="Spatafora J.W."/>
            <person name="Wang M."/>
            <person name="Veneault-Fourrey C."/>
            <person name="Henrissat B."/>
            <person name="Grigoriev I.V."/>
            <person name="Martin F.M."/>
            <person name="Perotto S."/>
        </authorList>
    </citation>
    <scope>NUCLEOTIDE SEQUENCE [LARGE SCALE GENOMIC DNA]</scope>
    <source>
        <strain evidence="1 2">ATCC 22711</strain>
    </source>
</reference>
<dbReference type="EMBL" id="KZ679006">
    <property type="protein sequence ID" value="PSS27464.1"/>
    <property type="molecule type" value="Genomic_DNA"/>
</dbReference>
<keyword evidence="2" id="KW-1185">Reference proteome</keyword>
<gene>
    <name evidence="1" type="ORF">M430DRAFT_14735</name>
</gene>
<dbReference type="AlphaFoldDB" id="A0A2T3BDL4"/>
<dbReference type="GeneID" id="36571139"/>
<protein>
    <submittedName>
        <fullName evidence="1">Uncharacterized protein</fullName>
    </submittedName>
</protein>
<accession>A0A2T3BDL4</accession>
<dbReference type="Proteomes" id="UP000241818">
    <property type="component" value="Unassembled WGS sequence"/>
</dbReference>
<proteinExistence type="predicted"/>
<evidence type="ECO:0000313" key="2">
    <source>
        <dbReference type="Proteomes" id="UP000241818"/>
    </source>
</evidence>